<dbReference type="EMBL" id="LSYS01003717">
    <property type="protein sequence ID" value="OPJ82271.1"/>
    <property type="molecule type" value="Genomic_DNA"/>
</dbReference>
<protein>
    <submittedName>
        <fullName evidence="1">Death-associated protein-like 1</fullName>
    </submittedName>
</protein>
<dbReference type="AlphaFoldDB" id="A0A1V4KD48"/>
<dbReference type="Proteomes" id="UP000190648">
    <property type="component" value="Unassembled WGS sequence"/>
</dbReference>
<gene>
    <name evidence="1" type="primary">DAPL1</name>
    <name evidence="1" type="ORF">AV530_008925</name>
</gene>
<sequence length="98" mass="10116">MCVEGAVAGYFVSVAYVRAGGMRVSKKQENGPVEKTTKAPGKEKASAIASFAKTQPVGVLLLEVLSKVSTAGGTGYVPSGTSAYSSTKPKIYQNLNCP</sequence>
<proteinExistence type="predicted"/>
<evidence type="ECO:0000313" key="1">
    <source>
        <dbReference type="EMBL" id="OPJ82271.1"/>
    </source>
</evidence>
<name>A0A1V4KD48_PATFA</name>
<reference evidence="1 2" key="1">
    <citation type="submission" date="2016-02" db="EMBL/GenBank/DDBJ databases">
        <title>Band-tailed pigeon sequencing and assembly.</title>
        <authorList>
            <person name="Soares A.E."/>
            <person name="Novak B.J."/>
            <person name="Rice E.S."/>
            <person name="O'Connell B."/>
            <person name="Chang D."/>
            <person name="Weber S."/>
            <person name="Shapiro B."/>
        </authorList>
    </citation>
    <scope>NUCLEOTIDE SEQUENCE [LARGE SCALE GENOMIC DNA]</scope>
    <source>
        <strain evidence="1">BTP2013</strain>
        <tissue evidence="1">Blood</tissue>
    </source>
</reference>
<dbReference type="STRING" id="372326.A0A1V4KD48"/>
<keyword evidence="2" id="KW-1185">Reference proteome</keyword>
<organism evidence="1 2">
    <name type="scientific">Patagioenas fasciata monilis</name>
    <dbReference type="NCBI Taxonomy" id="372326"/>
    <lineage>
        <taxon>Eukaryota</taxon>
        <taxon>Metazoa</taxon>
        <taxon>Chordata</taxon>
        <taxon>Craniata</taxon>
        <taxon>Vertebrata</taxon>
        <taxon>Euteleostomi</taxon>
        <taxon>Archelosauria</taxon>
        <taxon>Archosauria</taxon>
        <taxon>Dinosauria</taxon>
        <taxon>Saurischia</taxon>
        <taxon>Theropoda</taxon>
        <taxon>Coelurosauria</taxon>
        <taxon>Aves</taxon>
        <taxon>Neognathae</taxon>
        <taxon>Neoaves</taxon>
        <taxon>Columbimorphae</taxon>
        <taxon>Columbiformes</taxon>
        <taxon>Columbidae</taxon>
        <taxon>Patagioenas</taxon>
    </lineage>
</organism>
<dbReference type="OrthoDB" id="9934354at2759"/>
<accession>A0A1V4KD48</accession>
<comment type="caution">
    <text evidence="1">The sequence shown here is derived from an EMBL/GenBank/DDBJ whole genome shotgun (WGS) entry which is preliminary data.</text>
</comment>
<evidence type="ECO:0000313" key="2">
    <source>
        <dbReference type="Proteomes" id="UP000190648"/>
    </source>
</evidence>